<protein>
    <submittedName>
        <fullName evidence="1">Uncharacterized protein</fullName>
    </submittedName>
</protein>
<name>A0ACC6MQ35_MYCPF</name>
<evidence type="ECO:0000313" key="2">
    <source>
        <dbReference type="Proteomes" id="UP001289645"/>
    </source>
</evidence>
<dbReference type="Proteomes" id="UP001289645">
    <property type="component" value="Unassembled WGS sequence"/>
</dbReference>
<organism evidence="1 2">
    <name type="scientific">Mycolicibacterium parafortuitum</name>
    <name type="common">Mycobacterium parafortuitum</name>
    <dbReference type="NCBI Taxonomy" id="39692"/>
    <lineage>
        <taxon>Bacteria</taxon>
        <taxon>Bacillati</taxon>
        <taxon>Actinomycetota</taxon>
        <taxon>Actinomycetes</taxon>
        <taxon>Mycobacteriales</taxon>
        <taxon>Mycobacteriaceae</taxon>
        <taxon>Mycolicibacterium</taxon>
    </lineage>
</organism>
<proteinExistence type="predicted"/>
<comment type="caution">
    <text evidence="1">The sequence shown here is derived from an EMBL/GenBank/DDBJ whole genome shotgun (WGS) entry which is preliminary data.</text>
</comment>
<sequence length="347" mass="36852">MRDLVARWAVRRPHVLPVEVPGQWRLRALLDHELALRDWPVASSPADADILAVCGQPGPELSSAVDVVWDQMPGPRVRTPVTDGDGIGSALDGALAALRDTHRDDPREPGPPHGGGDSGESDMDSHAHMESHSDMAPAGIPLAEGAEDRDGLEMDVLHVRLGPILPHWPGGFVLRCELHGDVIAGADAVSLDAGQYPLATGDRAPAARQCDHILDVLDLAGWPGAAQRARRARDALLVGAEPAETTALLDDLELAVCRSHVLRWSLNGLATLNPDDLRRRGLPATWAGDAHDRLLRQISQARENTAPEVIDADILGSLPDIVAGLDVAAARVVIAGLGIDTAEHGTR</sequence>
<evidence type="ECO:0000313" key="1">
    <source>
        <dbReference type="EMBL" id="MDZ5088992.1"/>
    </source>
</evidence>
<dbReference type="EMBL" id="JAOXLN010000046">
    <property type="protein sequence ID" value="MDZ5088992.1"/>
    <property type="molecule type" value="Genomic_DNA"/>
</dbReference>
<accession>A0ACC6MQ35</accession>
<reference evidence="1 2" key="1">
    <citation type="journal article" date="2021" name="Chemosphere">
        <title>Bioballs carrying a syntrophic Rhodococcus and Mycolicibacterium consortium for simultaneous sorption and biodegradation of fuel oil in contaminated freshwater.</title>
        <authorList>
            <person name="Naloka K."/>
            <person name="Polrit D."/>
            <person name="Muangchinda C."/>
            <person name="Thoetkiattikul H."/>
            <person name="Pinyakong O."/>
        </authorList>
    </citation>
    <scope>NUCLEOTIDE SEQUENCE [LARGE SCALE GENOMIC DNA]</scope>
    <source>
        <strain evidence="1 2">J101</strain>
    </source>
</reference>
<gene>
    <name evidence="1" type="ORF">OHX15_26655</name>
</gene>
<keyword evidence="2" id="KW-1185">Reference proteome</keyword>